<dbReference type="SUPFAM" id="SSF48371">
    <property type="entry name" value="ARM repeat"/>
    <property type="match status" value="1"/>
</dbReference>
<dbReference type="Gene3D" id="1.25.10.10">
    <property type="entry name" value="Leucine-rich Repeat Variant"/>
    <property type="match status" value="1"/>
</dbReference>
<organism evidence="1 2">
    <name type="scientific">Halorubrum ezzemoulense</name>
    <name type="common">Halorubrum chaoviator</name>
    <dbReference type="NCBI Taxonomy" id="337243"/>
    <lineage>
        <taxon>Archaea</taxon>
        <taxon>Methanobacteriati</taxon>
        <taxon>Methanobacteriota</taxon>
        <taxon>Stenosarchaea group</taxon>
        <taxon>Halobacteria</taxon>
        <taxon>Halobacteriales</taxon>
        <taxon>Haloferacaceae</taxon>
        <taxon>Halorubrum</taxon>
    </lineage>
</organism>
<dbReference type="AlphaFoldDB" id="A0A238YNK3"/>
<evidence type="ECO:0000313" key="1">
    <source>
        <dbReference type="EMBL" id="SNR72846.1"/>
    </source>
</evidence>
<gene>
    <name evidence="1" type="ORF">SAMN06266787_1168</name>
</gene>
<name>A0A238YNK3_HALEZ</name>
<sequence>MPDSVPQLGLELISTKASIEDGQLLTDEELNTAIRGFEEGGFQESKHAAGILSEGKMSKGAWDATSEYLFDLLEEASVVGTLDEDLPKAACKAARVIAKINSNTSVDPPLRTELGESLIRDGTGDEGNPWLTTAGTLLLSTAMDTGEYEPADEIAKRIAEHLLALSKNTDGTQEANLTAVGYGILGRTNNGDHAKTLVAESIDLREYLYRTESNLREGFLRFVARVAQEDPALLEPYTVELATHLRAESFAVRRDAARAFLALCDEVNWEALRPGVLTLNSPFERDGPTLPLFAIQFLQRVAQHNPEAVPQRVGDAFVKALQHDDRFTSVYGSEAAIQEDALTRATLFAAVETLAPEFPELADAVGNGVFDELERWPDEGVKLFVAAAAGCFVAVAPNVVGDRFIRLLIDDSGVGGQDGSTDTPLVANKSTKAAVSRFATRMAEFDGEKALSTADQLVTHAEDRGTPGHLDVVAVLLQIVHQKRDDDEVRRNFHDIIERVADTHEDEFLAWDEDVFDPELDQHSAPDDSE</sequence>
<proteinExistence type="predicted"/>
<reference evidence="1 2" key="1">
    <citation type="submission" date="2017-06" db="EMBL/GenBank/DDBJ databases">
        <authorList>
            <person name="Kim H.J."/>
            <person name="Triplett B.A."/>
        </authorList>
    </citation>
    <scope>NUCLEOTIDE SEQUENCE [LARGE SCALE GENOMIC DNA]</scope>
    <source>
        <strain evidence="1 2">DSM 19316</strain>
    </source>
</reference>
<protein>
    <submittedName>
        <fullName evidence="1">Uncharacterized protein</fullName>
    </submittedName>
</protein>
<evidence type="ECO:0000313" key="2">
    <source>
        <dbReference type="Proteomes" id="UP000198297"/>
    </source>
</evidence>
<dbReference type="EMBL" id="FZNK01000016">
    <property type="protein sequence ID" value="SNR72846.1"/>
    <property type="molecule type" value="Genomic_DNA"/>
</dbReference>
<accession>A0A238YNK3</accession>
<dbReference type="InterPro" id="IPR016024">
    <property type="entry name" value="ARM-type_fold"/>
</dbReference>
<dbReference type="RefSeq" id="WP_137708392.1">
    <property type="nucleotide sequence ID" value="NZ_FZNK01000016.1"/>
</dbReference>
<dbReference type="Proteomes" id="UP000198297">
    <property type="component" value="Unassembled WGS sequence"/>
</dbReference>
<dbReference type="InterPro" id="IPR011989">
    <property type="entry name" value="ARM-like"/>
</dbReference>